<comment type="similarity">
    <text evidence="2">Belongs to the VPS26 family.</text>
</comment>
<dbReference type="InterPro" id="IPR014752">
    <property type="entry name" value="Arrestin-like_C"/>
</dbReference>
<evidence type="ECO:0000313" key="7">
    <source>
        <dbReference type="EMBL" id="CAB4004169.1"/>
    </source>
</evidence>
<gene>
    <name evidence="7" type="ORF">PACLA_8A066068</name>
</gene>
<evidence type="ECO:0000256" key="5">
    <source>
        <dbReference type="ARBA" id="ARBA00093280"/>
    </source>
</evidence>
<comment type="caution">
    <text evidence="7">The sequence shown here is derived from an EMBL/GenBank/DDBJ whole genome shotgun (WGS) entry which is preliminary data.</text>
</comment>
<proteinExistence type="inferred from homology"/>
<dbReference type="FunFam" id="2.60.40.640:FF:000008">
    <property type="entry name" value="Down syndrome critical region protein 3"/>
    <property type="match status" value="1"/>
</dbReference>
<dbReference type="OrthoDB" id="10263384at2759"/>
<dbReference type="FunFam" id="2.60.40.640:FF:000009">
    <property type="entry name" value="Down syndrome critical region protein 3"/>
    <property type="match status" value="1"/>
</dbReference>
<dbReference type="GO" id="GO:0005768">
    <property type="term" value="C:endosome"/>
    <property type="evidence" value="ECO:0007669"/>
    <property type="project" value="UniProtKB-SubCell"/>
</dbReference>
<evidence type="ECO:0000256" key="3">
    <source>
        <dbReference type="ARBA" id="ARBA00022753"/>
    </source>
</evidence>
<sequence>MATVEIKVKRANKIYHAEEKVLGVVIVQSKTDLAHNGISLVMDGIVNLQLSAKSVGVFEAFYNSIKPITLVSQTVEIQKTGKLPAGKTELPFEIPLTGKMNKQLYETYHGVFVNIQYSLRCEVKRPMLSKDLLASCEFIVEYTKNNFPKQVSTTQPLDFKITPDSLENVKEKTKVPKFLIKGKLDSTSCCITKPFTGEVTVLNSELPIKSIELQLVRVETCGCAEGYSKDATEIQNIQVGEGNVCAKLPLPIYMIFPRLFTCPSLATPNFKVEFEVNVVVVFNDDYLITENFPITITRF</sequence>
<dbReference type="EMBL" id="CACRXK020004824">
    <property type="protein sequence ID" value="CAB4004169.1"/>
    <property type="molecule type" value="Genomic_DNA"/>
</dbReference>
<protein>
    <recommendedName>
        <fullName evidence="4">Vacuolar protein sorting-associated protein 26C</fullName>
    </recommendedName>
</protein>
<organism evidence="7 8">
    <name type="scientific">Paramuricea clavata</name>
    <name type="common">Red gorgonian</name>
    <name type="synonym">Violescent sea-whip</name>
    <dbReference type="NCBI Taxonomy" id="317549"/>
    <lineage>
        <taxon>Eukaryota</taxon>
        <taxon>Metazoa</taxon>
        <taxon>Cnidaria</taxon>
        <taxon>Anthozoa</taxon>
        <taxon>Octocorallia</taxon>
        <taxon>Malacalcyonacea</taxon>
        <taxon>Plexauridae</taxon>
        <taxon>Paramuricea</taxon>
    </lineage>
</organism>
<keyword evidence="8" id="KW-1185">Reference proteome</keyword>
<evidence type="ECO:0000256" key="2">
    <source>
        <dbReference type="ARBA" id="ARBA00009100"/>
    </source>
</evidence>
<dbReference type="AlphaFoldDB" id="A0A7D9E972"/>
<accession>A0A7D9E972</accession>
<comment type="function">
    <text evidence="5">Component of the commander complex that is essential for endosomal recycling of transmembrane cargos; the commander complex is composed of the CCC subcomplex and the retriever subcomplex. Component of the retriever complex, which is a heterotrimeric complex related to retromer cargo-selective complex (CSC) and essential for retromer-independent retrieval and recycling of numerous cargos such as integrin alpha-5/beta-1 (ITGA5:ITGB1). The recruitment of the retriever complex to the endosomal membrane involves CCC and WASH complexes. In the endosomes, drives the retriever and recycling of NxxY-motif-containing cargo proteins by coupling to SNX17, a cargo essential for the homeostatic maintenance of numerous cell surface proteins associated with processes that include cell migration, cell adhesion, nutrient supply and cell signaling.</text>
</comment>
<evidence type="ECO:0000313" key="8">
    <source>
        <dbReference type="Proteomes" id="UP001152795"/>
    </source>
</evidence>
<name>A0A7D9E972_PARCT</name>
<evidence type="ECO:0000256" key="6">
    <source>
        <dbReference type="ARBA" id="ARBA00093474"/>
    </source>
</evidence>
<dbReference type="GO" id="GO:0006886">
    <property type="term" value="P:intracellular protein transport"/>
    <property type="evidence" value="ECO:0007669"/>
    <property type="project" value="InterPro"/>
</dbReference>
<reference evidence="7" key="1">
    <citation type="submission" date="2020-04" db="EMBL/GenBank/DDBJ databases">
        <authorList>
            <person name="Alioto T."/>
            <person name="Alioto T."/>
            <person name="Gomez Garrido J."/>
        </authorList>
    </citation>
    <scope>NUCLEOTIDE SEQUENCE</scope>
    <source>
        <strain evidence="7">A484AB</strain>
    </source>
</reference>
<comment type="subcellular location">
    <subcellularLocation>
        <location evidence="1">Endosome</location>
    </subcellularLocation>
</comment>
<dbReference type="PANTHER" id="PTHR12233">
    <property type="entry name" value="VACUOLAR PROTEIN SORTING 26 RELATED"/>
    <property type="match status" value="1"/>
</dbReference>
<dbReference type="Pfam" id="PF03643">
    <property type="entry name" value="Vps26"/>
    <property type="match status" value="1"/>
</dbReference>
<evidence type="ECO:0000256" key="4">
    <source>
        <dbReference type="ARBA" id="ARBA00067597"/>
    </source>
</evidence>
<dbReference type="Gene3D" id="2.60.40.640">
    <property type="match status" value="2"/>
</dbReference>
<dbReference type="InterPro" id="IPR028934">
    <property type="entry name" value="Vps26-related"/>
</dbReference>
<keyword evidence="3" id="KW-0967">Endosome</keyword>
<comment type="subunit">
    <text evidence="6">Component of the commander complex that is essential for endosomal recycling of transmembrane cargos; the commander complex is composed of the CCC subcomplex and the retriever subcomplex. Component of the heterotrimeric retriever complex consisting of VPS26C, VPS29 and VPS35L; within the complex interacts with VPS35L. Interacts with SNX17 (via C-terminus); the interaction is direct and associates SNX17 with the retriever complex. Interacts with SNX31; the interaction is direct.</text>
</comment>
<dbReference type="Proteomes" id="UP001152795">
    <property type="component" value="Unassembled WGS sequence"/>
</dbReference>
<evidence type="ECO:0000256" key="1">
    <source>
        <dbReference type="ARBA" id="ARBA00004177"/>
    </source>
</evidence>